<feature type="signal peptide" evidence="2">
    <location>
        <begin position="1"/>
        <end position="23"/>
    </location>
</feature>
<keyword evidence="2" id="KW-0732">Signal</keyword>
<keyword evidence="4" id="KW-1185">Reference proteome</keyword>
<sequence length="351" mass="39215">MFFTTIIIVPLFAIGGGHTPTNGSDVLVTYTGHSEAGSPVRPELETPEASVRDVGDAARKVHDSGGVTGAADEVIFIPNEKPVVRNEDLRNEEAARDVLTRNQLPDNVNVGTESPNQDVVFISGKNHGSEEKPDKRRTEKRKKEKVAEEEDKGPTAVKLDCSNLDCEVAQVPVCGGKLERKRWTYRLFLNECFFRKVNCAFRNRGNRYKQVPIDKCAGTAAVFSERPVFKLAPLKITPRPQLKQNDTRRSISSRRSLNMGPNGQFCSHPCPVSCTEEYDPQCAVSATGQKRVFLNHCKLDHNSCLYRAVWHRRPLSWCVGGKMADIQQNRGFIAWMQRNGVVDRKGRLALP</sequence>
<organism evidence="3 4">
    <name type="scientific">Iphiclides podalirius</name>
    <name type="common">scarce swallowtail</name>
    <dbReference type="NCBI Taxonomy" id="110791"/>
    <lineage>
        <taxon>Eukaryota</taxon>
        <taxon>Metazoa</taxon>
        <taxon>Ecdysozoa</taxon>
        <taxon>Arthropoda</taxon>
        <taxon>Hexapoda</taxon>
        <taxon>Insecta</taxon>
        <taxon>Pterygota</taxon>
        <taxon>Neoptera</taxon>
        <taxon>Endopterygota</taxon>
        <taxon>Lepidoptera</taxon>
        <taxon>Glossata</taxon>
        <taxon>Ditrysia</taxon>
        <taxon>Papilionoidea</taxon>
        <taxon>Papilionidae</taxon>
        <taxon>Papilioninae</taxon>
        <taxon>Iphiclides</taxon>
    </lineage>
</organism>
<proteinExistence type="predicted"/>
<evidence type="ECO:0000313" key="3">
    <source>
        <dbReference type="EMBL" id="CAH2064981.1"/>
    </source>
</evidence>
<evidence type="ECO:0000256" key="2">
    <source>
        <dbReference type="SAM" id="SignalP"/>
    </source>
</evidence>
<gene>
    <name evidence="3" type="ORF">IPOD504_LOCUS12984</name>
</gene>
<dbReference type="EMBL" id="OW152842">
    <property type="protein sequence ID" value="CAH2064981.1"/>
    <property type="molecule type" value="Genomic_DNA"/>
</dbReference>
<dbReference type="Proteomes" id="UP000837857">
    <property type="component" value="Chromosome 30"/>
</dbReference>
<feature type="compositionally biased region" description="Basic and acidic residues" evidence="1">
    <location>
        <begin position="127"/>
        <end position="137"/>
    </location>
</feature>
<accession>A0ABN8IRP5</accession>
<feature type="non-terminal residue" evidence="3">
    <location>
        <position position="351"/>
    </location>
</feature>
<feature type="chain" id="PRO_5046216427" description="Kazal-like domain-containing protein" evidence="2">
    <location>
        <begin position="24"/>
        <end position="351"/>
    </location>
</feature>
<evidence type="ECO:0000313" key="4">
    <source>
        <dbReference type="Proteomes" id="UP000837857"/>
    </source>
</evidence>
<reference evidence="3" key="1">
    <citation type="submission" date="2022-03" db="EMBL/GenBank/DDBJ databases">
        <authorList>
            <person name="Martin H S."/>
        </authorList>
    </citation>
    <scope>NUCLEOTIDE SEQUENCE</scope>
</reference>
<feature type="region of interest" description="Disordered" evidence="1">
    <location>
        <begin position="100"/>
        <end position="154"/>
    </location>
</feature>
<evidence type="ECO:0000256" key="1">
    <source>
        <dbReference type="SAM" id="MobiDB-lite"/>
    </source>
</evidence>
<evidence type="ECO:0008006" key="5">
    <source>
        <dbReference type="Google" id="ProtNLM"/>
    </source>
</evidence>
<protein>
    <recommendedName>
        <fullName evidence="5">Kazal-like domain-containing protein</fullName>
    </recommendedName>
</protein>
<name>A0ABN8IRP5_9NEOP</name>
<dbReference type="Gene3D" id="3.30.60.30">
    <property type="match status" value="1"/>
</dbReference>
<feature type="compositionally biased region" description="Polar residues" evidence="1">
    <location>
        <begin position="100"/>
        <end position="117"/>
    </location>
</feature>